<dbReference type="PROSITE" id="PS50042">
    <property type="entry name" value="CNMP_BINDING_3"/>
    <property type="match status" value="2"/>
</dbReference>
<feature type="domain" description="Cyclic nucleotide-binding" evidence="1">
    <location>
        <begin position="527"/>
        <end position="665"/>
    </location>
</feature>
<dbReference type="PANTHER" id="PTHR23011">
    <property type="entry name" value="CYCLIC NUCLEOTIDE-BINDING DOMAIN CONTAINING PROTEIN"/>
    <property type="match status" value="1"/>
</dbReference>
<dbReference type="Pfam" id="PF00027">
    <property type="entry name" value="cNMP_binding"/>
    <property type="match status" value="1"/>
</dbReference>
<evidence type="ECO:0000313" key="2">
    <source>
        <dbReference type="EMBL" id="ORY37138.1"/>
    </source>
</evidence>
<reference evidence="2 3" key="1">
    <citation type="submission" date="2016-08" db="EMBL/GenBank/DDBJ databases">
        <title>A Parts List for Fungal Cellulosomes Revealed by Comparative Genomics.</title>
        <authorList>
            <consortium name="DOE Joint Genome Institute"/>
            <person name="Haitjema C.H."/>
            <person name="Gilmore S.P."/>
            <person name="Henske J.K."/>
            <person name="Solomon K.V."/>
            <person name="De Groot R."/>
            <person name="Kuo A."/>
            <person name="Mondo S.J."/>
            <person name="Salamov A.A."/>
            <person name="Labutti K."/>
            <person name="Zhao Z."/>
            <person name="Chiniquy J."/>
            <person name="Barry K."/>
            <person name="Brewer H.M."/>
            <person name="Purvine S.O."/>
            <person name="Wright A.T."/>
            <person name="Boxma B."/>
            <person name="Van Alen T."/>
            <person name="Hackstein J.H."/>
            <person name="Baker S.E."/>
            <person name="Grigoriev I.V."/>
            <person name="O'Malley M.A."/>
        </authorList>
    </citation>
    <scope>NUCLEOTIDE SEQUENCE [LARGE SCALE GENOMIC DNA]</scope>
    <source>
        <strain evidence="2 3">G1</strain>
    </source>
</reference>
<dbReference type="InterPro" id="IPR000595">
    <property type="entry name" value="cNMP-bd_dom"/>
</dbReference>
<dbReference type="InterPro" id="IPR014710">
    <property type="entry name" value="RmlC-like_jellyroll"/>
</dbReference>
<evidence type="ECO:0000313" key="3">
    <source>
        <dbReference type="Proteomes" id="UP000193920"/>
    </source>
</evidence>
<dbReference type="OrthoDB" id="417078at2759"/>
<dbReference type="PANTHER" id="PTHR23011:SF28">
    <property type="entry name" value="CYCLIC NUCLEOTIDE-BINDING DOMAIN CONTAINING PROTEIN"/>
    <property type="match status" value="1"/>
</dbReference>
<evidence type="ECO:0000259" key="1">
    <source>
        <dbReference type="PROSITE" id="PS50042"/>
    </source>
</evidence>
<dbReference type="CDD" id="cd00038">
    <property type="entry name" value="CAP_ED"/>
    <property type="match status" value="2"/>
</dbReference>
<accession>A0A1Y2BQW7</accession>
<dbReference type="EMBL" id="MCOG01000144">
    <property type="protein sequence ID" value="ORY37138.1"/>
    <property type="molecule type" value="Genomic_DNA"/>
</dbReference>
<dbReference type="InterPro" id="IPR018490">
    <property type="entry name" value="cNMP-bd_dom_sf"/>
</dbReference>
<name>A0A1Y2BQW7_9FUNG</name>
<dbReference type="Proteomes" id="UP000193920">
    <property type="component" value="Unassembled WGS sequence"/>
</dbReference>
<organism evidence="2 3">
    <name type="scientific">Neocallimastix californiae</name>
    <dbReference type="NCBI Taxonomy" id="1754190"/>
    <lineage>
        <taxon>Eukaryota</taxon>
        <taxon>Fungi</taxon>
        <taxon>Fungi incertae sedis</taxon>
        <taxon>Chytridiomycota</taxon>
        <taxon>Chytridiomycota incertae sedis</taxon>
        <taxon>Neocallimastigomycetes</taxon>
        <taxon>Neocallimastigales</taxon>
        <taxon>Neocallimastigaceae</taxon>
        <taxon>Neocallimastix</taxon>
    </lineage>
</organism>
<dbReference type="STRING" id="1754190.A0A1Y2BQW7"/>
<dbReference type="SUPFAM" id="SSF51206">
    <property type="entry name" value="cAMP-binding domain-like"/>
    <property type="match status" value="2"/>
</dbReference>
<dbReference type="Gene3D" id="2.60.120.10">
    <property type="entry name" value="Jelly Rolls"/>
    <property type="match status" value="2"/>
</dbReference>
<dbReference type="AlphaFoldDB" id="A0A1Y2BQW7"/>
<feature type="domain" description="Cyclic nucleotide-binding" evidence="1">
    <location>
        <begin position="404"/>
        <end position="507"/>
    </location>
</feature>
<comment type="caution">
    <text evidence="2">The sequence shown here is derived from an EMBL/GenBank/DDBJ whole genome shotgun (WGS) entry which is preliminary data.</text>
</comment>
<gene>
    <name evidence="2" type="ORF">LY90DRAFT_672896</name>
</gene>
<sequence length="734" mass="86683">MSEDRFADLYKTAEIDLYERGNCYKTNETSKSILREIRICTPDHFKYEYRKIKEDRQKVVNDEKKKYKIQSENLRNRLKNCYNYYDDHQYYIQKNNSLKKVKLNLINKMTDQIFHTKPSIEVEPKFNQMNDLLTQYIHDADTIENKEIDDEKHIEFIKGLSKTFDQSIKKITKKDIRRIYETGTVVSIAKKRSKFFNENKEDKSINRKIMEAISNMNKELQRLDAKDGIAVSNEVAKQREAMITKALSNKDKYKEKTEEKEKVRKISMVERRKSSFSGMDSANAIKLNETYLRNNKSRRLSISQIKESYDEVSKYVRKGSSYGSPVYSLKDNNGRQFNKVECIYENPSETKVDEFGNLPSFYQSKNPVINYLYPNERTILSKHKSLRNSVENSFIFQLIRPYRAFKKYSVFMLKEISKIISFKIFKRNQVIYKKGDSVRSWHIILEGSVGLYGMNKNQVVPLLTFSDNEDFGKISLFSENPQNYTTKVLSDICLIACLDKDAFIHIIQWLLKYDIMANQKFFKSIPDFDNISDTIIERISNICHTLQYSAGSTIVKENDYIKYVYFIQSGICDLYTSLEVDINQEMKNIIIMYSLNLENNKKEKKDDILDSLIPSDIRVKQVFLGELSKNEYFGEAALIELEKYQKYKSPITVKCKTDVVIHAISIFDLVGLLPNFFKINKYFDMAKKEAQRIYYKQKEEHRWVKIKERELSNVLREQSGNCLKQYCIKRDKIF</sequence>
<keyword evidence="3" id="KW-1185">Reference proteome</keyword>
<proteinExistence type="predicted"/>
<dbReference type="SMART" id="SM00100">
    <property type="entry name" value="cNMP"/>
    <property type="match status" value="2"/>
</dbReference>
<protein>
    <submittedName>
        <fullName evidence="2">Camp-binding domain-like protein</fullName>
    </submittedName>
</protein>